<dbReference type="Proteomes" id="UP000299102">
    <property type="component" value="Unassembled WGS sequence"/>
</dbReference>
<gene>
    <name evidence="1" type="ORF">EVAR_34449_1</name>
</gene>
<evidence type="ECO:0000313" key="1">
    <source>
        <dbReference type="EMBL" id="GBP51563.1"/>
    </source>
</evidence>
<dbReference type="AlphaFoldDB" id="A0A4C1WKL5"/>
<evidence type="ECO:0000313" key="2">
    <source>
        <dbReference type="Proteomes" id="UP000299102"/>
    </source>
</evidence>
<keyword evidence="2" id="KW-1185">Reference proteome</keyword>
<protein>
    <submittedName>
        <fullName evidence="1">Uncharacterized protein</fullName>
    </submittedName>
</protein>
<name>A0A4C1WKL5_EUMVA</name>
<reference evidence="1 2" key="1">
    <citation type="journal article" date="2019" name="Commun. Biol.">
        <title>The bagworm genome reveals a unique fibroin gene that provides high tensile strength.</title>
        <authorList>
            <person name="Kono N."/>
            <person name="Nakamura H."/>
            <person name="Ohtoshi R."/>
            <person name="Tomita M."/>
            <person name="Numata K."/>
            <person name="Arakawa K."/>
        </authorList>
    </citation>
    <scope>NUCLEOTIDE SEQUENCE [LARGE SCALE GENOMIC DNA]</scope>
</reference>
<proteinExistence type="predicted"/>
<organism evidence="1 2">
    <name type="scientific">Eumeta variegata</name>
    <name type="common">Bagworm moth</name>
    <name type="synonym">Eumeta japonica</name>
    <dbReference type="NCBI Taxonomy" id="151549"/>
    <lineage>
        <taxon>Eukaryota</taxon>
        <taxon>Metazoa</taxon>
        <taxon>Ecdysozoa</taxon>
        <taxon>Arthropoda</taxon>
        <taxon>Hexapoda</taxon>
        <taxon>Insecta</taxon>
        <taxon>Pterygota</taxon>
        <taxon>Neoptera</taxon>
        <taxon>Endopterygota</taxon>
        <taxon>Lepidoptera</taxon>
        <taxon>Glossata</taxon>
        <taxon>Ditrysia</taxon>
        <taxon>Tineoidea</taxon>
        <taxon>Psychidae</taxon>
        <taxon>Oiketicinae</taxon>
        <taxon>Eumeta</taxon>
    </lineage>
</organism>
<sequence>MTLLTYAWPVRIRHLSKAAYKLFVPGTYGYVTRTLERTMRRCRYAYIFAVCYFASVARGDPSANCIKKSAPAIKHAFARAAGTGLTELSSTWPL</sequence>
<comment type="caution">
    <text evidence="1">The sequence shown here is derived from an EMBL/GenBank/DDBJ whole genome shotgun (WGS) entry which is preliminary data.</text>
</comment>
<dbReference type="EMBL" id="BGZK01000583">
    <property type="protein sequence ID" value="GBP51563.1"/>
    <property type="molecule type" value="Genomic_DNA"/>
</dbReference>
<accession>A0A4C1WKL5</accession>